<reference evidence="8 9" key="1">
    <citation type="submission" date="2024-06" db="EMBL/GenBank/DDBJ databases">
        <title>The Natural Products Discovery Center: Release of the First 8490 Sequenced Strains for Exploring Actinobacteria Biosynthetic Diversity.</title>
        <authorList>
            <person name="Kalkreuter E."/>
            <person name="Kautsar S.A."/>
            <person name="Yang D."/>
            <person name="Bader C.D."/>
            <person name="Teijaro C.N."/>
            <person name="Fluegel L."/>
            <person name="Davis C.M."/>
            <person name="Simpson J.R."/>
            <person name="Lauterbach L."/>
            <person name="Steele A.D."/>
            <person name="Gui C."/>
            <person name="Meng S."/>
            <person name="Li G."/>
            <person name="Viehrig K."/>
            <person name="Ye F."/>
            <person name="Su P."/>
            <person name="Kiefer A.F."/>
            <person name="Nichols A."/>
            <person name="Cepeda A.J."/>
            <person name="Yan W."/>
            <person name="Fan B."/>
            <person name="Jiang Y."/>
            <person name="Adhikari A."/>
            <person name="Zheng C.-J."/>
            <person name="Schuster L."/>
            <person name="Cowan T.M."/>
            <person name="Smanski M.J."/>
            <person name="Chevrette M.G."/>
            <person name="De Carvalho L.P.S."/>
            <person name="Shen B."/>
        </authorList>
    </citation>
    <scope>NUCLEOTIDE SEQUENCE [LARGE SCALE GENOMIC DNA]</scope>
    <source>
        <strain evidence="8 9">NPDC006337</strain>
    </source>
</reference>
<evidence type="ECO:0000256" key="2">
    <source>
        <dbReference type="ARBA" id="ARBA00022525"/>
    </source>
</evidence>
<evidence type="ECO:0000313" key="8">
    <source>
        <dbReference type="EMBL" id="MEU0708218.1"/>
    </source>
</evidence>
<evidence type="ECO:0000256" key="6">
    <source>
        <dbReference type="SAM" id="Phobius"/>
    </source>
</evidence>
<dbReference type="RefSeq" id="WP_359653948.1">
    <property type="nucleotide sequence ID" value="NZ_JBEXZP010000031.1"/>
</dbReference>
<feature type="compositionally biased region" description="Low complexity" evidence="5">
    <location>
        <begin position="1"/>
        <end position="15"/>
    </location>
</feature>
<proteinExistence type="predicted"/>
<keyword evidence="6" id="KW-1133">Transmembrane helix</keyword>
<dbReference type="NCBIfam" id="TIGR01167">
    <property type="entry name" value="LPXTG_anchor"/>
    <property type="match status" value="1"/>
</dbReference>
<keyword evidence="1" id="KW-0134">Cell wall</keyword>
<dbReference type="EMBL" id="JBEXZR010000009">
    <property type="protein sequence ID" value="MEU0708218.1"/>
    <property type="molecule type" value="Genomic_DNA"/>
</dbReference>
<gene>
    <name evidence="8" type="ORF">ABZ508_12760</name>
</gene>
<feature type="compositionally biased region" description="Low complexity" evidence="5">
    <location>
        <begin position="54"/>
        <end position="72"/>
    </location>
</feature>
<name>A0ABV2W3V3_9ACTN</name>
<evidence type="ECO:0000256" key="3">
    <source>
        <dbReference type="ARBA" id="ARBA00022729"/>
    </source>
</evidence>
<keyword evidence="2" id="KW-0964">Secreted</keyword>
<keyword evidence="6" id="KW-0472">Membrane</keyword>
<dbReference type="PROSITE" id="PS50847">
    <property type="entry name" value="GRAM_POS_ANCHORING"/>
    <property type="match status" value="1"/>
</dbReference>
<accession>A0ABV2W3V3</accession>
<keyword evidence="4" id="KW-0572">Peptidoglycan-anchor</keyword>
<feature type="transmembrane region" description="Helical" evidence="6">
    <location>
        <begin position="97"/>
        <end position="117"/>
    </location>
</feature>
<evidence type="ECO:0000256" key="1">
    <source>
        <dbReference type="ARBA" id="ARBA00022512"/>
    </source>
</evidence>
<feature type="domain" description="Gram-positive cocci surface proteins LPxTG" evidence="7">
    <location>
        <begin position="88"/>
        <end position="124"/>
    </location>
</feature>
<comment type="caution">
    <text evidence="8">The sequence shown here is derived from an EMBL/GenBank/DDBJ whole genome shotgun (WGS) entry which is preliminary data.</text>
</comment>
<keyword evidence="3" id="KW-0732">Signal</keyword>
<keyword evidence="6" id="KW-0812">Transmembrane</keyword>
<evidence type="ECO:0000259" key="7">
    <source>
        <dbReference type="PROSITE" id="PS50847"/>
    </source>
</evidence>
<protein>
    <submittedName>
        <fullName evidence="8">LPXTG cell wall anchor domain-containing protein</fullName>
    </submittedName>
</protein>
<evidence type="ECO:0000313" key="9">
    <source>
        <dbReference type="Proteomes" id="UP001550378"/>
    </source>
</evidence>
<evidence type="ECO:0000256" key="4">
    <source>
        <dbReference type="ARBA" id="ARBA00023088"/>
    </source>
</evidence>
<keyword evidence="9" id="KW-1185">Reference proteome</keyword>
<evidence type="ECO:0000256" key="5">
    <source>
        <dbReference type="SAM" id="MobiDB-lite"/>
    </source>
</evidence>
<organism evidence="8 9">
    <name type="scientific">Streptomyces lavendulocolor</name>
    <dbReference type="NCBI Taxonomy" id="67316"/>
    <lineage>
        <taxon>Bacteria</taxon>
        <taxon>Bacillati</taxon>
        <taxon>Actinomycetota</taxon>
        <taxon>Actinomycetes</taxon>
        <taxon>Kitasatosporales</taxon>
        <taxon>Streptomycetaceae</taxon>
        <taxon>Streptomyces</taxon>
    </lineage>
</organism>
<dbReference type="InterPro" id="IPR019931">
    <property type="entry name" value="LPXTG_anchor"/>
</dbReference>
<dbReference type="Proteomes" id="UP001550378">
    <property type="component" value="Unassembled WGS sequence"/>
</dbReference>
<feature type="region of interest" description="Disordered" evidence="5">
    <location>
        <begin position="1"/>
        <end position="98"/>
    </location>
</feature>
<sequence>MRRAARTSSARAAATETREPRPRPPSAGGNDATQGASGAPTDESASPGPLSTTPAEPSGGAGASPAAEDPAGTGDDSGPAQNGGSGPLAETGGSNPVLPLGIAAAVLGLGGGLLVVARRKRARH</sequence>